<dbReference type="InterPro" id="IPR011009">
    <property type="entry name" value="Kinase-like_dom_sf"/>
</dbReference>
<evidence type="ECO:0008006" key="3">
    <source>
        <dbReference type="Google" id="ProtNLM"/>
    </source>
</evidence>
<protein>
    <recommendedName>
        <fullName evidence="3">Protein kinase domain-containing protein</fullName>
    </recommendedName>
</protein>
<dbReference type="Proteomes" id="UP000008493">
    <property type="component" value="Unassembled WGS sequence"/>
</dbReference>
<dbReference type="OrthoDB" id="5987198at2759"/>
<gene>
    <name evidence="1" type="ORF">AGABI1DRAFT_21980</name>
</gene>
<reference evidence="2" key="1">
    <citation type="journal article" date="2012" name="Proc. Natl. Acad. Sci. U.S.A.">
        <title>Genome sequence of the button mushroom Agaricus bisporus reveals mechanisms governing adaptation to a humic-rich ecological niche.</title>
        <authorList>
            <person name="Morin E."/>
            <person name="Kohler A."/>
            <person name="Baker A.R."/>
            <person name="Foulongne-Oriol M."/>
            <person name="Lombard V."/>
            <person name="Nagy L.G."/>
            <person name="Ohm R.A."/>
            <person name="Patyshakuliyeva A."/>
            <person name="Brun A."/>
            <person name="Aerts A.L."/>
            <person name="Bailey A.M."/>
            <person name="Billette C."/>
            <person name="Coutinho P.M."/>
            <person name="Deakin G."/>
            <person name="Doddapaneni H."/>
            <person name="Floudas D."/>
            <person name="Grimwood J."/>
            <person name="Hilden K."/>
            <person name="Kuees U."/>
            <person name="LaButti K.M."/>
            <person name="Lapidus A."/>
            <person name="Lindquist E.A."/>
            <person name="Lucas S.M."/>
            <person name="Murat C."/>
            <person name="Riley R.W."/>
            <person name="Salamov A.A."/>
            <person name="Schmutz J."/>
            <person name="Subramanian V."/>
            <person name="Woesten H.A.B."/>
            <person name="Xu J."/>
            <person name="Eastwood D.C."/>
            <person name="Foster G.D."/>
            <person name="Sonnenberg A.S."/>
            <person name="Cullen D."/>
            <person name="de Vries R.P."/>
            <person name="Lundell T."/>
            <person name="Hibbett D.S."/>
            <person name="Henrissat B."/>
            <person name="Burton K.S."/>
            <person name="Kerrigan R.W."/>
            <person name="Challen M.P."/>
            <person name="Grigoriev I.V."/>
            <person name="Martin F."/>
        </authorList>
    </citation>
    <scope>NUCLEOTIDE SEQUENCE [LARGE SCALE GENOMIC DNA]</scope>
    <source>
        <strain evidence="2">JB137-S8 / ATCC MYA-4627 / FGSC 10392</strain>
    </source>
</reference>
<proteinExistence type="predicted"/>
<dbReference type="AlphaFoldDB" id="K5VTP9"/>
<dbReference type="KEGG" id="abp:AGABI1DRAFT21980"/>
<feature type="non-terminal residue" evidence="1">
    <location>
        <position position="1"/>
    </location>
</feature>
<feature type="non-terminal residue" evidence="1">
    <location>
        <position position="354"/>
    </location>
</feature>
<sequence length="354" mass="41435">SLTSSMYWTVRSWLWNYPLTPDFKVWDEGDPNQYEEWVKERERTVRIWEFLAPYFAERGYKMYVRENLTDVFASRYPASSKIDPLELSYPYAQYACKNERQLEVALVVSGMGNPQILHAHLRNQSQRVWAARDREGRDVMLKLESSSLKALQLLHSEPLSTDPQNHTIPVIEYIEFNHQTFVVMPRWSSIVSSDFSTVGEIIRYARIFFEALAFLHENNITHGDITLQNMSMDVLMPCFRYPDYYVGHHGPERRYAFIDFEIAELPAKNGAPSPRFEECRRRDITWLATTLETHLRCIEHVAPGINEFLARMNKDAWDNLPDAATVLSDFDEICCRLSSSELTMPLEAYRWDHG</sequence>
<name>K5VTP9_AGABU</name>
<keyword evidence="2" id="KW-1185">Reference proteome</keyword>
<evidence type="ECO:0000313" key="2">
    <source>
        <dbReference type="Proteomes" id="UP000008493"/>
    </source>
</evidence>
<dbReference type="HOGENOM" id="CLU_054404_0_0_1"/>
<dbReference type="OMA" id="ETHLRCI"/>
<dbReference type="GeneID" id="18828840"/>
<dbReference type="eggNOG" id="ENOG502STXN">
    <property type="taxonomic scope" value="Eukaryota"/>
</dbReference>
<dbReference type="RefSeq" id="XP_007331492.1">
    <property type="nucleotide sequence ID" value="XM_007331430.2"/>
</dbReference>
<organism evidence="1 2">
    <name type="scientific">Agaricus bisporus var. burnettii (strain JB137-S8 / ATCC MYA-4627 / FGSC 10392)</name>
    <name type="common">White button mushroom</name>
    <dbReference type="NCBI Taxonomy" id="597362"/>
    <lineage>
        <taxon>Eukaryota</taxon>
        <taxon>Fungi</taxon>
        <taxon>Dikarya</taxon>
        <taxon>Basidiomycota</taxon>
        <taxon>Agaricomycotina</taxon>
        <taxon>Agaricomycetes</taxon>
        <taxon>Agaricomycetidae</taxon>
        <taxon>Agaricales</taxon>
        <taxon>Agaricineae</taxon>
        <taxon>Agaricaceae</taxon>
        <taxon>Agaricus</taxon>
    </lineage>
</organism>
<dbReference type="Gene3D" id="1.10.510.10">
    <property type="entry name" value="Transferase(Phosphotransferase) domain 1"/>
    <property type="match status" value="1"/>
</dbReference>
<dbReference type="SUPFAM" id="SSF56112">
    <property type="entry name" value="Protein kinase-like (PK-like)"/>
    <property type="match status" value="1"/>
</dbReference>
<dbReference type="InParanoid" id="K5VTP9"/>
<accession>K5VTP9</accession>
<dbReference type="EMBL" id="JH971394">
    <property type="protein sequence ID" value="EKM77844.1"/>
    <property type="molecule type" value="Genomic_DNA"/>
</dbReference>
<evidence type="ECO:0000313" key="1">
    <source>
        <dbReference type="EMBL" id="EKM77844.1"/>
    </source>
</evidence>